<proteinExistence type="predicted"/>
<dbReference type="PANTHER" id="PTHR31302">
    <property type="entry name" value="TRANSMEMBRANE PROTEIN WITH METALLOPHOSPHOESTERASE DOMAIN-RELATED"/>
    <property type="match status" value="1"/>
</dbReference>
<dbReference type="InterPro" id="IPR051158">
    <property type="entry name" value="Metallophosphoesterase_sf"/>
</dbReference>
<protein>
    <submittedName>
        <fullName evidence="5">Metallophosphoesterase</fullName>
    </submittedName>
</protein>
<dbReference type="GO" id="GO:0046872">
    <property type="term" value="F:metal ion binding"/>
    <property type="evidence" value="ECO:0007669"/>
    <property type="project" value="UniProtKB-KW"/>
</dbReference>
<keyword evidence="3" id="KW-1133">Transmembrane helix</keyword>
<sequence>MIARILIPVVVFTLLPYLWIYKRYGKLRLKSLWQRVLFWLPAFVVIAYSAYITMQPNFLPRNPVLIDIWFVMMAVCAVPQFVFSLFSVFGWCCMRLLHGHRNWGKLLGLVVGVVAFICFIYGFTEGFPKMQVKRITVYVPNLPKSFEGYRIVQFSDIHLGSYYGWRGHLPQRDIDSINAEKPDLICFTGDLQNVTPDELPEYQTLLSSLKARDGVMSVLGNHDYTYYMDVDDEQEIAALEKRMQDFQRSCGWHLLMNEHVAVHRGADSIYVAGTENYDKPKRTNVRKALYGIRPGSFVLMLQHIPKQWRETWPSTINKEKDEDGDVIGPDRKDSLVVAPQLTLSGHTHAGQISVLGLRPSMFTPYDYGLFEEEGCQLYTTSGLGGTVPIRIGATAEIVVITLKRK</sequence>
<feature type="transmembrane region" description="Helical" evidence="3">
    <location>
        <begin position="6"/>
        <end position="24"/>
    </location>
</feature>
<dbReference type="Gene3D" id="3.60.21.10">
    <property type="match status" value="1"/>
</dbReference>
<keyword evidence="2" id="KW-0378">Hydrolase</keyword>
<dbReference type="GO" id="GO:0008758">
    <property type="term" value="F:UDP-2,3-diacylglucosamine hydrolase activity"/>
    <property type="evidence" value="ECO:0007669"/>
    <property type="project" value="TreeGrafter"/>
</dbReference>
<keyword evidence="3" id="KW-0472">Membrane</keyword>
<evidence type="ECO:0000259" key="4">
    <source>
        <dbReference type="Pfam" id="PF00149"/>
    </source>
</evidence>
<reference evidence="5 6" key="1">
    <citation type="submission" date="2018-08" db="EMBL/GenBank/DDBJ databases">
        <title>A genome reference for cultivated species of the human gut microbiota.</title>
        <authorList>
            <person name="Zou Y."/>
            <person name="Xue W."/>
            <person name="Luo G."/>
        </authorList>
    </citation>
    <scope>NUCLEOTIDE SEQUENCE [LARGE SCALE GENOMIC DNA]</scope>
    <source>
        <strain evidence="5 6">AM22-1</strain>
    </source>
</reference>
<keyword evidence="1" id="KW-0479">Metal-binding</keyword>
<dbReference type="RefSeq" id="WP_118200934.1">
    <property type="nucleotide sequence ID" value="NZ_QRIE01000030.1"/>
</dbReference>
<feature type="transmembrane region" description="Helical" evidence="3">
    <location>
        <begin position="66"/>
        <end position="94"/>
    </location>
</feature>
<keyword evidence="3" id="KW-0812">Transmembrane</keyword>
<dbReference type="AlphaFoldDB" id="A0A3R6H5M1"/>
<dbReference type="GO" id="GO:0009245">
    <property type="term" value="P:lipid A biosynthetic process"/>
    <property type="evidence" value="ECO:0007669"/>
    <property type="project" value="TreeGrafter"/>
</dbReference>
<organism evidence="5 6">
    <name type="scientific">Segatella copri</name>
    <dbReference type="NCBI Taxonomy" id="165179"/>
    <lineage>
        <taxon>Bacteria</taxon>
        <taxon>Pseudomonadati</taxon>
        <taxon>Bacteroidota</taxon>
        <taxon>Bacteroidia</taxon>
        <taxon>Bacteroidales</taxon>
        <taxon>Prevotellaceae</taxon>
        <taxon>Segatella</taxon>
    </lineage>
</organism>
<dbReference type="PANTHER" id="PTHR31302:SF31">
    <property type="entry name" value="PHOSPHODIESTERASE YAEI"/>
    <property type="match status" value="1"/>
</dbReference>
<gene>
    <name evidence="5" type="ORF">DW250_08510</name>
</gene>
<evidence type="ECO:0000256" key="2">
    <source>
        <dbReference type="ARBA" id="ARBA00022801"/>
    </source>
</evidence>
<dbReference type="GO" id="GO:0016020">
    <property type="term" value="C:membrane"/>
    <property type="evidence" value="ECO:0007669"/>
    <property type="project" value="GOC"/>
</dbReference>
<accession>A0A3R6H5M1</accession>
<evidence type="ECO:0000256" key="1">
    <source>
        <dbReference type="ARBA" id="ARBA00022723"/>
    </source>
</evidence>
<evidence type="ECO:0000256" key="3">
    <source>
        <dbReference type="SAM" id="Phobius"/>
    </source>
</evidence>
<feature type="domain" description="Calcineurin-like phosphoesterase" evidence="4">
    <location>
        <begin position="150"/>
        <end position="349"/>
    </location>
</feature>
<feature type="transmembrane region" description="Helical" evidence="3">
    <location>
        <begin position="36"/>
        <end position="54"/>
    </location>
</feature>
<dbReference type="InterPro" id="IPR029052">
    <property type="entry name" value="Metallo-depent_PP-like"/>
</dbReference>
<dbReference type="Proteomes" id="UP000286501">
    <property type="component" value="Unassembled WGS sequence"/>
</dbReference>
<name>A0A3R6H5M1_9BACT</name>
<dbReference type="EMBL" id="QRIN01000031">
    <property type="protein sequence ID" value="RHG65464.1"/>
    <property type="molecule type" value="Genomic_DNA"/>
</dbReference>
<dbReference type="InterPro" id="IPR004843">
    <property type="entry name" value="Calcineurin-like_PHP"/>
</dbReference>
<dbReference type="Pfam" id="PF00149">
    <property type="entry name" value="Metallophos"/>
    <property type="match status" value="1"/>
</dbReference>
<feature type="transmembrane region" description="Helical" evidence="3">
    <location>
        <begin position="106"/>
        <end position="124"/>
    </location>
</feature>
<comment type="caution">
    <text evidence="5">The sequence shown here is derived from an EMBL/GenBank/DDBJ whole genome shotgun (WGS) entry which is preliminary data.</text>
</comment>
<dbReference type="SUPFAM" id="SSF56300">
    <property type="entry name" value="Metallo-dependent phosphatases"/>
    <property type="match status" value="1"/>
</dbReference>
<evidence type="ECO:0000313" key="6">
    <source>
        <dbReference type="Proteomes" id="UP000286501"/>
    </source>
</evidence>
<evidence type="ECO:0000313" key="5">
    <source>
        <dbReference type="EMBL" id="RHG65464.1"/>
    </source>
</evidence>